<dbReference type="InterPro" id="IPR002938">
    <property type="entry name" value="FAD-bd"/>
</dbReference>
<keyword evidence="5" id="KW-0560">Oxidoreductase</keyword>
<dbReference type="Proteomes" id="UP000032160">
    <property type="component" value="Chromosome I"/>
</dbReference>
<dbReference type="PANTHER" id="PTHR43004:SF19">
    <property type="entry name" value="BINDING MONOOXYGENASE, PUTATIVE (JCVI)-RELATED"/>
    <property type="match status" value="1"/>
</dbReference>
<dbReference type="HOGENOM" id="CLU_009665_14_3_5"/>
<dbReference type="Pfam" id="PF21274">
    <property type="entry name" value="Rng_hyd_C"/>
    <property type="match status" value="1"/>
</dbReference>
<keyword evidence="5" id="KW-0503">Monooxygenase</keyword>
<keyword evidence="3" id="KW-0274">FAD</keyword>
<dbReference type="Gene3D" id="3.30.9.10">
    <property type="entry name" value="D-Amino Acid Oxidase, subunit A, domain 2"/>
    <property type="match status" value="1"/>
</dbReference>
<dbReference type="OrthoDB" id="9791689at2"/>
<evidence type="ECO:0000256" key="1">
    <source>
        <dbReference type="ARBA" id="ARBA00001974"/>
    </source>
</evidence>
<organism evidence="5 6">
    <name type="scientific">Candidatus Phaeomarinibacter ectocarpi</name>
    <dbReference type="NCBI Taxonomy" id="1458461"/>
    <lineage>
        <taxon>Bacteria</taxon>
        <taxon>Pseudomonadati</taxon>
        <taxon>Pseudomonadota</taxon>
        <taxon>Alphaproteobacteria</taxon>
        <taxon>Hyphomicrobiales</taxon>
        <taxon>Parvibaculaceae</taxon>
        <taxon>Candidatus Phaeomarinibacter</taxon>
    </lineage>
</organism>
<dbReference type="STRING" id="1458461.BN1012_Phect2070"/>
<comment type="cofactor">
    <cofactor evidence="1">
        <name>FAD</name>
        <dbReference type="ChEBI" id="CHEBI:57692"/>
    </cofactor>
</comment>
<dbReference type="EMBL" id="HG966617">
    <property type="protein sequence ID" value="CDO60283.1"/>
    <property type="molecule type" value="Genomic_DNA"/>
</dbReference>
<proteinExistence type="predicted"/>
<dbReference type="SUPFAM" id="SSF51905">
    <property type="entry name" value="FAD/NAD(P)-binding domain"/>
    <property type="match status" value="1"/>
</dbReference>
<reference evidence="5 6" key="1">
    <citation type="journal article" date="2014" name="Front. Genet.">
        <title>Genome and metabolic network of "Candidatus Phaeomarinobacter ectocarpi" Ec32, a new candidate genus of Alphaproteobacteria frequently associated with brown algae.</title>
        <authorList>
            <person name="Dittami S.M."/>
            <person name="Barbeyron T."/>
            <person name="Boyen C."/>
            <person name="Cambefort J."/>
            <person name="Collet G."/>
            <person name="Delage L."/>
            <person name="Gobet A."/>
            <person name="Groisillier A."/>
            <person name="Leblanc C."/>
            <person name="Michel G."/>
            <person name="Scornet D."/>
            <person name="Siegel A."/>
            <person name="Tapia J.E."/>
            <person name="Tonon T."/>
        </authorList>
    </citation>
    <scope>NUCLEOTIDE SEQUENCE [LARGE SCALE GENOMIC DNA]</scope>
    <source>
        <strain evidence="5 6">Ec32</strain>
    </source>
</reference>
<dbReference type="KEGG" id="pect:BN1012_Phect2070"/>
<dbReference type="PRINTS" id="PR00420">
    <property type="entry name" value="RNGMNOXGNASE"/>
</dbReference>
<sequence length="562" mass="60145">MTSDIPVLIIGAGPAGQLSALSLARQGIASEIIDRRSAISTAPKAHAVNARTLEICQSLGIDAQAIRAAGASANDAGWVRFMGKLTGPEFGALPYERQDEGALEHTPFPLTNIPQPKFEATLEKALVADPLISFSRNATCTDLSETSDGVRVTIEDGKTGNTVEKSYTYVIAADGAGSPTRQALGIVMDGPEVLENFITIHFEADLRSLTDARPGVLYFLFDPDTQGALIAYDRANTWVLMHGYDPATESAADYTEARCRDLVAKAIGQAEVQIDICNIGSWAMSAQVAENYRKGRVFLVGDAAHRFPPTGGLGLNTGAGDAQNLTWKLAAVLKGQASPELLDTYEAERQPIARINSEQSLTNASKIFDLIILLHGLDPEKTAEHYAAVSADPSKVAGLPDVVEAQRPHFDSFNLQIGYRYASEVLKGADPLPPAADIETSQFQPSWNIGEHVPHHWVLQNGKTVSTYDMLAIDTFTLLTGPKANGAFQDAGPDILSRQQGTDFGDDGFDWQARTGLPETGAVLVRPDGHIAARFTGAEDNTPQLLKDALASALSINARENA</sequence>
<dbReference type="PANTHER" id="PTHR43004">
    <property type="entry name" value="TRK SYSTEM POTASSIUM UPTAKE PROTEIN"/>
    <property type="match status" value="1"/>
</dbReference>
<dbReference type="GO" id="GO:0071949">
    <property type="term" value="F:FAD binding"/>
    <property type="evidence" value="ECO:0007669"/>
    <property type="project" value="InterPro"/>
</dbReference>
<keyword evidence="6" id="KW-1185">Reference proteome</keyword>
<dbReference type="InterPro" id="IPR050641">
    <property type="entry name" value="RIFMO-like"/>
</dbReference>
<feature type="domain" description="FAD-binding" evidence="4">
    <location>
        <begin position="5"/>
        <end position="354"/>
    </location>
</feature>
<protein>
    <submittedName>
        <fullName evidence="5">FAD-binding monooxygenase, PheA/TfdB family,similarity to 2,4-dichlorophenol 6-monooxygenase</fullName>
    </submittedName>
</protein>
<dbReference type="InterPro" id="IPR036188">
    <property type="entry name" value="FAD/NAD-bd_sf"/>
</dbReference>
<dbReference type="Pfam" id="PF01494">
    <property type="entry name" value="FAD_binding_3"/>
    <property type="match status" value="1"/>
</dbReference>
<name>X5M9M4_9HYPH</name>
<gene>
    <name evidence="5" type="ORF">BN1012_Phect2070</name>
</gene>
<evidence type="ECO:0000313" key="6">
    <source>
        <dbReference type="Proteomes" id="UP000032160"/>
    </source>
</evidence>
<dbReference type="Gene3D" id="3.40.30.120">
    <property type="match status" value="1"/>
</dbReference>
<dbReference type="RefSeq" id="WP_052534389.1">
    <property type="nucleotide sequence ID" value="NZ_HG966617.1"/>
</dbReference>
<accession>X5M9M4</accession>
<evidence type="ECO:0000256" key="3">
    <source>
        <dbReference type="ARBA" id="ARBA00022827"/>
    </source>
</evidence>
<dbReference type="AlphaFoldDB" id="X5M9M4"/>
<evidence type="ECO:0000313" key="5">
    <source>
        <dbReference type="EMBL" id="CDO60283.1"/>
    </source>
</evidence>
<evidence type="ECO:0000256" key="2">
    <source>
        <dbReference type="ARBA" id="ARBA00022630"/>
    </source>
</evidence>
<evidence type="ECO:0000259" key="4">
    <source>
        <dbReference type="Pfam" id="PF01494"/>
    </source>
</evidence>
<dbReference type="Gene3D" id="3.50.50.60">
    <property type="entry name" value="FAD/NAD(P)-binding domain"/>
    <property type="match status" value="1"/>
</dbReference>
<keyword evidence="2" id="KW-0285">Flavoprotein</keyword>
<dbReference type="GO" id="GO:0016709">
    <property type="term" value="F:oxidoreductase activity, acting on paired donors, with incorporation or reduction of molecular oxygen, NAD(P)H as one donor, and incorporation of one atom of oxygen"/>
    <property type="evidence" value="ECO:0007669"/>
    <property type="project" value="UniProtKB-ARBA"/>
</dbReference>